<protein>
    <submittedName>
        <fullName evidence="1">Uncharacterized protein</fullName>
    </submittedName>
</protein>
<evidence type="ECO:0000313" key="1">
    <source>
        <dbReference type="EMBL" id="CAB4137645.1"/>
    </source>
</evidence>
<sequence>MAQPIWLTPAGSLGTIPEGIFFQLPLLAEDPGDNFTANSVVGSAVLTNVSSFTGIQVGRGIQGNGIPAGTTISSFNSIAKTITLNNASTLTTTAGTFTASAPLYYEVIAGTLPPGIQCEPTGLIIGIPRAVVSVQGVPLPVSEDITFKFAARVYTEKLVNGVEVPDRLADRTFTLTITGQDTPEWVTPAGPISAYYDGSQITPFQIEYTDTDPGDVVVVSLKAGSLPPGLTISRTGLISGFITPLSPIDATAGFSRDGQGYSEYPFDFSTKSVNANYEFVLELSDGKTSNLRTFSIFVYSKDSMTADSTEITADNTFITADVSPNRVPFIISPAPGLIGPVRNDNWFAIQFVGLDLDGDPVEYELGFEPGDSTILPGLELDPNTGWLYGYIPNLGLTDQVYNFFVRVFKRNDPAVISNPYNYSLEIIGPIDTDVEWLTPSDLGTINNGATSTLYVAARTLSGIPLQYQLESGSDSSLPQGLQLLPSGDIAGRVSFDTFALDLGTTTFDVTFNDLGIAGENTETTFDMSHTFTVNAYSVNGLVSVFKTFTITVDRVYNEPYENLYIQAMPPQADREFIDSLLQNQDIFIPDLLYRPSDPNFGLSTSVIYNHAFGLTASTIDEYYSSLYENHYWKNLTLGEIRVAQATDARGRVIYEVIYSPVIDNLLNAQGQSVSKQVTLPYPINEGDSTEVDVVYPNSLINMRDQVIDTVGTVATILPQWMISKQADGRVLGFTPAWVMAYVKPGRGDQIAYYIRTKFGERLNLIDFEVDRYELDRLLTKNWDPVADSTVGAWEPTPAETSFDLVNHYELTGSPTGNSGTGYAVGDQILILGSALGGTNGDNNMTIFVEQVSSTGAIEQARGTGFAPLFSTGDTYSNVSGTNIVGTGSGATWNIEVVGADPTTFDGSSVRFIAPVDMYSNTQEYDKYLVFPKRTILG</sequence>
<name>A0A6J5LTB6_9CAUD</name>
<proteinExistence type="predicted"/>
<reference evidence="1" key="1">
    <citation type="submission" date="2020-04" db="EMBL/GenBank/DDBJ databases">
        <authorList>
            <person name="Chiriac C."/>
            <person name="Salcher M."/>
            <person name="Ghai R."/>
            <person name="Kavagutti S V."/>
        </authorList>
    </citation>
    <scope>NUCLEOTIDE SEQUENCE</scope>
</reference>
<dbReference type="EMBL" id="LR796341">
    <property type="protein sequence ID" value="CAB4137645.1"/>
    <property type="molecule type" value="Genomic_DNA"/>
</dbReference>
<gene>
    <name evidence="1" type="ORF">UFOVP328_46</name>
</gene>
<organism evidence="1">
    <name type="scientific">uncultured Caudovirales phage</name>
    <dbReference type="NCBI Taxonomy" id="2100421"/>
    <lineage>
        <taxon>Viruses</taxon>
        <taxon>Duplodnaviria</taxon>
        <taxon>Heunggongvirae</taxon>
        <taxon>Uroviricota</taxon>
        <taxon>Caudoviricetes</taxon>
        <taxon>Peduoviridae</taxon>
        <taxon>Maltschvirus</taxon>
        <taxon>Maltschvirus maltsch</taxon>
    </lineage>
</organism>
<accession>A0A6J5LTB6</accession>